<dbReference type="Gene3D" id="2.130.10.80">
    <property type="entry name" value="Galactose oxidase/kelch, beta-propeller"/>
    <property type="match status" value="1"/>
</dbReference>
<sequence length="663" mass="68797">MAPSIHYSISHLFRLGFTFLVGCLLLTTGRRACAQSWELLARTQGVQHTHIIASAVTANEEVVVVGSYIKSMKLQPTASWTAPTTYNNGFVARLSADGRSWRWVADISSTLGAAATMVTMLPDGDVLVAGAVSGGAQFGPFSAGVVNSAYEGFVARLNGATGQWRWLARLTTPLMGYNLVRPDGLALRGNGEAVVVGTFSGTTNLGSLPALSSLPTGSTAQNWNFFVARLDVATGQWLQAFGVGGAGADHASGVVALPGGDVALTGALQGSITLNGLPPLPSTSVPQPFVGRLDPVSAQWRWVQRVESTSWGESQQLIVLPDGNLVASGRYQGAARVAAVSLPNGPGPTSSFVTCLTAEQGQVLWAASGAGTGRPMGAGGLCATPAGNVVVTASYSGAGQFGTLPPAPSVSHDGPDIFVGEMAGTTGLWNWVTLAGGDGGAVLNSYPFAGDDFAGSVHALSNQQLLVSGTFSNQARLGNDVGPLTSALSDGFVARLNAPAPCSAGGLPAGLRLEVSSTACWEGRLLRAVGVPRGSALTWSTGATADSLVVTASGTYYLTVRTLAGCTYQLASTITADELRPSIPPNIITPNGDQLNDQWVVPNLAANTHAWLYNRWGRLVYEAPAYDNHWAADGLPAGIYYYVLQRPGRCPRASLKGWVEVVR</sequence>
<proteinExistence type="predicted"/>
<dbReference type="InterPro" id="IPR052918">
    <property type="entry name" value="Motility_Chemotaxis_Reg"/>
</dbReference>
<dbReference type="InterPro" id="IPR011043">
    <property type="entry name" value="Gal_Oxase/kelch_b-propeller"/>
</dbReference>
<dbReference type="InterPro" id="IPR037293">
    <property type="entry name" value="Gal_Oxidase_central_sf"/>
</dbReference>
<organism evidence="1 2">
    <name type="scientific">Hymenobacter persicinus</name>
    <dbReference type="NCBI Taxonomy" id="2025506"/>
    <lineage>
        <taxon>Bacteria</taxon>
        <taxon>Pseudomonadati</taxon>
        <taxon>Bacteroidota</taxon>
        <taxon>Cytophagia</taxon>
        <taxon>Cytophagales</taxon>
        <taxon>Hymenobacteraceae</taxon>
        <taxon>Hymenobacter</taxon>
    </lineage>
</organism>
<name>A0A4Q5L8E8_9BACT</name>
<dbReference type="OrthoDB" id="1491125at2"/>
<gene>
    <name evidence="1" type="ORF">EWM57_19425</name>
</gene>
<dbReference type="EMBL" id="SEWE01000063">
    <property type="protein sequence ID" value="RYU75838.1"/>
    <property type="molecule type" value="Genomic_DNA"/>
</dbReference>
<protein>
    <submittedName>
        <fullName evidence="1">Gliding motility-associated C-terminal domain-containing protein</fullName>
    </submittedName>
</protein>
<dbReference type="SUPFAM" id="SSF69322">
    <property type="entry name" value="Tricorn protease domain 2"/>
    <property type="match status" value="1"/>
</dbReference>
<dbReference type="PANTHER" id="PTHR35580">
    <property type="entry name" value="CELL SURFACE GLYCOPROTEIN (S-LAYER PROTEIN)-LIKE PROTEIN"/>
    <property type="match status" value="1"/>
</dbReference>
<dbReference type="RefSeq" id="WP_129922972.1">
    <property type="nucleotide sequence ID" value="NZ_SEWE01000063.1"/>
</dbReference>
<keyword evidence="2" id="KW-1185">Reference proteome</keyword>
<accession>A0A4Q5L8E8</accession>
<dbReference type="AlphaFoldDB" id="A0A4Q5L8E8"/>
<evidence type="ECO:0000313" key="1">
    <source>
        <dbReference type="EMBL" id="RYU75838.1"/>
    </source>
</evidence>
<dbReference type="PANTHER" id="PTHR35580:SF1">
    <property type="entry name" value="PHYTASE-LIKE DOMAIN-CONTAINING PROTEIN"/>
    <property type="match status" value="1"/>
</dbReference>
<evidence type="ECO:0000313" key="2">
    <source>
        <dbReference type="Proteomes" id="UP000294155"/>
    </source>
</evidence>
<comment type="caution">
    <text evidence="1">The sequence shown here is derived from an EMBL/GenBank/DDBJ whole genome shotgun (WGS) entry which is preliminary data.</text>
</comment>
<dbReference type="Pfam" id="PF13585">
    <property type="entry name" value="CHU_C"/>
    <property type="match status" value="1"/>
</dbReference>
<reference evidence="1 2" key="1">
    <citation type="submission" date="2019-02" db="EMBL/GenBank/DDBJ databases">
        <title>Bacterial novel species isolated from soil.</title>
        <authorList>
            <person name="Jung H.-Y."/>
        </authorList>
    </citation>
    <scope>NUCLEOTIDE SEQUENCE [LARGE SCALE GENOMIC DNA]</scope>
    <source>
        <strain evidence="1 2">1-3-3-3</strain>
    </source>
</reference>
<dbReference type="SUPFAM" id="SSF50965">
    <property type="entry name" value="Galactose oxidase, central domain"/>
    <property type="match status" value="1"/>
</dbReference>
<dbReference type="Proteomes" id="UP000294155">
    <property type="component" value="Unassembled WGS sequence"/>
</dbReference>